<dbReference type="AlphaFoldDB" id="X1Q1R2"/>
<evidence type="ECO:0000313" key="1">
    <source>
        <dbReference type="EMBL" id="GAI48701.1"/>
    </source>
</evidence>
<feature type="non-terminal residue" evidence="1">
    <location>
        <position position="1"/>
    </location>
</feature>
<name>X1Q1R2_9ZZZZ</name>
<accession>X1Q1R2</accession>
<reference evidence="1" key="1">
    <citation type="journal article" date="2014" name="Front. Microbiol.">
        <title>High frequency of phylogenetically diverse reductive dehalogenase-homologous genes in deep subseafloor sedimentary metagenomes.</title>
        <authorList>
            <person name="Kawai M."/>
            <person name="Futagami T."/>
            <person name="Toyoda A."/>
            <person name="Takaki Y."/>
            <person name="Nishi S."/>
            <person name="Hori S."/>
            <person name="Arai W."/>
            <person name="Tsubouchi T."/>
            <person name="Morono Y."/>
            <person name="Uchiyama I."/>
            <person name="Ito T."/>
            <person name="Fujiyama A."/>
            <person name="Inagaki F."/>
            <person name="Takami H."/>
        </authorList>
    </citation>
    <scope>NUCLEOTIDE SEQUENCE</scope>
    <source>
        <strain evidence="1">Expedition CK06-06</strain>
    </source>
</reference>
<sequence>AEWWFDHYVHDIKFPEIAERIAKIDDRGGPQAENIRKAVIRFSELLGIDPIERT</sequence>
<comment type="caution">
    <text evidence="1">The sequence shown here is derived from an EMBL/GenBank/DDBJ whole genome shotgun (WGS) entry which is preliminary data.</text>
</comment>
<protein>
    <submittedName>
        <fullName evidence="1">Uncharacterized protein</fullName>
    </submittedName>
</protein>
<organism evidence="1">
    <name type="scientific">marine sediment metagenome</name>
    <dbReference type="NCBI Taxonomy" id="412755"/>
    <lineage>
        <taxon>unclassified sequences</taxon>
        <taxon>metagenomes</taxon>
        <taxon>ecological metagenomes</taxon>
    </lineage>
</organism>
<dbReference type="EMBL" id="BARV01042540">
    <property type="protein sequence ID" value="GAI48701.1"/>
    <property type="molecule type" value="Genomic_DNA"/>
</dbReference>
<gene>
    <name evidence="1" type="ORF">S06H3_63927</name>
</gene>
<proteinExistence type="predicted"/>